<sequence length="120" mass="13781">MEKEQQVEKRSVQLRLRENTLTALLFGEIDHHSAREIREEIDLTAMRVRPAQLVLDFGGVQFMDSSGVGLILGRCKIMQMWQGHVIVQNMPPKLEQIVSLAGLTDLCEFRMEDVKDENDE</sequence>
<name>A0A7G9WJ37_9FIRM</name>
<keyword evidence="5" id="KW-1185">Reference proteome</keyword>
<dbReference type="PROSITE" id="PS50801">
    <property type="entry name" value="STAS"/>
    <property type="match status" value="1"/>
</dbReference>
<evidence type="ECO:0000256" key="1">
    <source>
        <dbReference type="ARBA" id="ARBA00009013"/>
    </source>
</evidence>
<accession>A0A7G9WJ37</accession>
<dbReference type="NCBIfam" id="TIGR00377">
    <property type="entry name" value="ant_ant_sig"/>
    <property type="match status" value="1"/>
</dbReference>
<protein>
    <recommendedName>
        <fullName evidence="2">Anti-sigma factor antagonist</fullName>
    </recommendedName>
</protein>
<feature type="domain" description="STAS" evidence="3">
    <location>
        <begin position="10"/>
        <end position="120"/>
    </location>
</feature>
<proteinExistence type="inferred from homology"/>
<evidence type="ECO:0000313" key="5">
    <source>
        <dbReference type="Proteomes" id="UP000516046"/>
    </source>
</evidence>
<dbReference type="InterPro" id="IPR002645">
    <property type="entry name" value="STAS_dom"/>
</dbReference>
<dbReference type="GO" id="GO:0043856">
    <property type="term" value="F:anti-sigma factor antagonist activity"/>
    <property type="evidence" value="ECO:0007669"/>
    <property type="project" value="InterPro"/>
</dbReference>
<evidence type="ECO:0000313" key="4">
    <source>
        <dbReference type="EMBL" id="QNO18699.1"/>
    </source>
</evidence>
<reference evidence="4 5" key="1">
    <citation type="submission" date="2020-08" db="EMBL/GenBank/DDBJ databases">
        <authorList>
            <person name="Ren C."/>
            <person name="Gu Y."/>
            <person name="Xu Y."/>
        </authorList>
    </citation>
    <scope>NUCLEOTIDE SEQUENCE [LARGE SCALE GENOMIC DNA]</scope>
    <source>
        <strain evidence="4 5">LBM18003</strain>
    </source>
</reference>
<dbReference type="InterPro" id="IPR036513">
    <property type="entry name" value="STAS_dom_sf"/>
</dbReference>
<dbReference type="PANTHER" id="PTHR33495:SF2">
    <property type="entry name" value="ANTI-SIGMA FACTOR ANTAGONIST TM_1081-RELATED"/>
    <property type="match status" value="1"/>
</dbReference>
<dbReference type="RefSeq" id="WP_212507767.1">
    <property type="nucleotide sequence ID" value="NZ_CP060696.1"/>
</dbReference>
<comment type="similarity">
    <text evidence="1 2">Belongs to the anti-sigma-factor antagonist family.</text>
</comment>
<organism evidence="4 5">
    <name type="scientific">Caproicibacterium amylolyticum</name>
    <dbReference type="NCBI Taxonomy" id="2766537"/>
    <lineage>
        <taxon>Bacteria</taxon>
        <taxon>Bacillati</taxon>
        <taxon>Bacillota</taxon>
        <taxon>Clostridia</taxon>
        <taxon>Eubacteriales</taxon>
        <taxon>Oscillospiraceae</taxon>
        <taxon>Caproicibacterium</taxon>
    </lineage>
</organism>
<dbReference type="InterPro" id="IPR003658">
    <property type="entry name" value="Anti-sigma_ant"/>
</dbReference>
<dbReference type="SUPFAM" id="SSF52091">
    <property type="entry name" value="SpoIIaa-like"/>
    <property type="match status" value="1"/>
</dbReference>
<dbReference type="Gene3D" id="3.30.750.24">
    <property type="entry name" value="STAS domain"/>
    <property type="match status" value="1"/>
</dbReference>
<dbReference type="Pfam" id="PF01740">
    <property type="entry name" value="STAS"/>
    <property type="match status" value="1"/>
</dbReference>
<dbReference type="EMBL" id="CP060696">
    <property type="protein sequence ID" value="QNO18699.1"/>
    <property type="molecule type" value="Genomic_DNA"/>
</dbReference>
<dbReference type="PANTHER" id="PTHR33495">
    <property type="entry name" value="ANTI-SIGMA FACTOR ANTAGONIST TM_1081-RELATED-RELATED"/>
    <property type="match status" value="1"/>
</dbReference>
<dbReference type="AlphaFoldDB" id="A0A7G9WJ37"/>
<gene>
    <name evidence="4" type="ORF">H6X83_03385</name>
</gene>
<evidence type="ECO:0000256" key="2">
    <source>
        <dbReference type="RuleBase" id="RU003749"/>
    </source>
</evidence>
<dbReference type="KEGG" id="caml:H6X83_03385"/>
<dbReference type="Proteomes" id="UP000516046">
    <property type="component" value="Chromosome"/>
</dbReference>
<dbReference type="CDD" id="cd07043">
    <property type="entry name" value="STAS_anti-anti-sigma_factors"/>
    <property type="match status" value="1"/>
</dbReference>
<evidence type="ECO:0000259" key="3">
    <source>
        <dbReference type="PROSITE" id="PS50801"/>
    </source>
</evidence>